<accession>A0ABQ9IGY0</accession>
<protein>
    <submittedName>
        <fullName evidence="1">Uncharacterized protein</fullName>
    </submittedName>
</protein>
<proteinExistence type="predicted"/>
<gene>
    <name evidence="1" type="ORF">PR048_000443</name>
</gene>
<dbReference type="EMBL" id="JARBHB010000001">
    <property type="protein sequence ID" value="KAJ8895118.1"/>
    <property type="molecule type" value="Genomic_DNA"/>
</dbReference>
<keyword evidence="2" id="KW-1185">Reference proteome</keyword>
<comment type="caution">
    <text evidence="1">The sequence shown here is derived from an EMBL/GenBank/DDBJ whole genome shotgun (WGS) entry which is preliminary data.</text>
</comment>
<evidence type="ECO:0000313" key="1">
    <source>
        <dbReference type="EMBL" id="KAJ8895118.1"/>
    </source>
</evidence>
<sequence length="297" mass="33598">MQIGRPVNSKGGEGREVGVSWMFVDWSNSLGCRWAETSRRDLRDLFFSPSPQRRLVRQAAVWYYGNLGLGLQACAWEVSYDARVAMRIFREAAVAARFACSPSTKANREQFPTGPRPYFRNWESCWTMPLVSRFSCWGYPVSLALAFRRCSILTSLRPYRLSRPQRLAVFLNVRTLGHLGWSVEIETRPVNNFAEFAPEYRPSHGDEHARCVCKKHSRRVTLADISTSSSLMRPRDTLRPVAVICISGSSSARFFEDEHSSRAANLATSSPYLVISEDGLVGNHEGKRKDKPEAAKN</sequence>
<reference evidence="1 2" key="1">
    <citation type="submission" date="2023-02" db="EMBL/GenBank/DDBJ databases">
        <title>LHISI_Scaffold_Assembly.</title>
        <authorList>
            <person name="Stuart O.P."/>
            <person name="Cleave R."/>
            <person name="Magrath M.J.L."/>
            <person name="Mikheyev A.S."/>
        </authorList>
    </citation>
    <scope>NUCLEOTIDE SEQUENCE [LARGE SCALE GENOMIC DNA]</scope>
    <source>
        <strain evidence="1">Daus_M_001</strain>
        <tissue evidence="1">Leg muscle</tissue>
    </source>
</reference>
<organism evidence="1 2">
    <name type="scientific">Dryococelus australis</name>
    <dbReference type="NCBI Taxonomy" id="614101"/>
    <lineage>
        <taxon>Eukaryota</taxon>
        <taxon>Metazoa</taxon>
        <taxon>Ecdysozoa</taxon>
        <taxon>Arthropoda</taxon>
        <taxon>Hexapoda</taxon>
        <taxon>Insecta</taxon>
        <taxon>Pterygota</taxon>
        <taxon>Neoptera</taxon>
        <taxon>Polyneoptera</taxon>
        <taxon>Phasmatodea</taxon>
        <taxon>Verophasmatodea</taxon>
        <taxon>Anareolatae</taxon>
        <taxon>Phasmatidae</taxon>
        <taxon>Eurycanthinae</taxon>
        <taxon>Dryococelus</taxon>
    </lineage>
</organism>
<dbReference type="Proteomes" id="UP001159363">
    <property type="component" value="Chromosome 1"/>
</dbReference>
<evidence type="ECO:0000313" key="2">
    <source>
        <dbReference type="Proteomes" id="UP001159363"/>
    </source>
</evidence>
<name>A0ABQ9IGY0_9NEOP</name>